<protein>
    <recommendedName>
        <fullName evidence="1">Mutator-like transposase domain-containing protein</fullName>
    </recommendedName>
</protein>
<dbReference type="EMBL" id="JAIZAY010000004">
    <property type="protein sequence ID" value="KAJ8043706.1"/>
    <property type="molecule type" value="Genomic_DNA"/>
</dbReference>
<evidence type="ECO:0000313" key="2">
    <source>
        <dbReference type="EMBL" id="KAJ8043706.1"/>
    </source>
</evidence>
<dbReference type="AlphaFoldDB" id="A0A9Q1CE79"/>
<sequence>MAKRKGMKKRKATTFKLNNKHACKVTADKIVAGPSKKVLDNLSQAPKEYKRVTREEYERVILSPTVQGEVQNLSHTMLLRPLTNRSQGKLDEFEQTLYEKSEQDLCRGVEGYRLMHVGTVTRVIQEATHAHLAASSHCPGILVALADLEIKRGASVEEVFGCPICNFKTDRKPLYRELPQKRPGRNPSELNVALQLALHNTCISSVGAQRFLSCLSSTSPSASNLQKSANKVGPMLEEENKRDMSVKRKLVKDTLQLRGLPPDTAIHAELDRQYNNPLRNSRKQTPFAPATQCRDVLVENATQDKFIIGYNHTSKLCSLGNARRSKGEDVQCPGHVGCSATVSPDFGIGNEEDGGEKIASKLLAGKHPLKVSHLTTDADGKGCQGLNKVMKRVTGKDTENLLDEQHLNRSFCRAVSSTEFSSDMFPARTVSFKRMLQKRFAEDLSHQVQAEITACRKAMKNNHPKVVLAMRDCVSCILKCYSGDHRECSKKSFVCKKKKYMFPFMPGIARESLRILGTDRVKLCNVIMTRTCEKQLRATRFGTSTQKAEAMNSAFKTTNPKQGSTYSRNASCRDHSAIHMVNNGPGESIAMKMAALGLHPSQSSISTLRRLQHRRDYHRRRKKSCTVRARKASLRIKRYRLYERQGNYRKNKGSCYETDQLIAELTDHTYHKRRISCDNSGNDITSCGTSRNVRTK</sequence>
<comment type="caution">
    <text evidence="2">The sequence shown here is derived from an EMBL/GenBank/DDBJ whole genome shotgun (WGS) entry which is preliminary data.</text>
</comment>
<keyword evidence="3" id="KW-1185">Reference proteome</keyword>
<accession>A0A9Q1CE79</accession>
<evidence type="ECO:0000259" key="1">
    <source>
        <dbReference type="Pfam" id="PF20700"/>
    </source>
</evidence>
<organism evidence="2 3">
    <name type="scientific">Holothuria leucospilota</name>
    <name type="common">Black long sea cucumber</name>
    <name type="synonym">Mertensiothuria leucospilota</name>
    <dbReference type="NCBI Taxonomy" id="206669"/>
    <lineage>
        <taxon>Eukaryota</taxon>
        <taxon>Metazoa</taxon>
        <taxon>Echinodermata</taxon>
        <taxon>Eleutherozoa</taxon>
        <taxon>Echinozoa</taxon>
        <taxon>Holothuroidea</taxon>
        <taxon>Aspidochirotacea</taxon>
        <taxon>Aspidochirotida</taxon>
        <taxon>Holothuriidae</taxon>
        <taxon>Holothuria</taxon>
    </lineage>
</organism>
<reference evidence="2" key="1">
    <citation type="submission" date="2021-10" db="EMBL/GenBank/DDBJ databases">
        <title>Tropical sea cucumber genome reveals ecological adaptation and Cuvierian tubules defense mechanism.</title>
        <authorList>
            <person name="Chen T."/>
        </authorList>
    </citation>
    <scope>NUCLEOTIDE SEQUENCE</scope>
    <source>
        <strain evidence="2">Nanhai2018</strain>
        <tissue evidence="2">Muscle</tissue>
    </source>
</reference>
<dbReference type="OrthoDB" id="6122456at2759"/>
<gene>
    <name evidence="2" type="ORF">HOLleu_10913</name>
</gene>
<name>A0A9Q1CE79_HOLLE</name>
<feature type="domain" description="Mutator-like transposase" evidence="1">
    <location>
        <begin position="111"/>
        <end position="495"/>
    </location>
</feature>
<evidence type="ECO:0000313" key="3">
    <source>
        <dbReference type="Proteomes" id="UP001152320"/>
    </source>
</evidence>
<dbReference type="Pfam" id="PF20700">
    <property type="entry name" value="Mutator"/>
    <property type="match status" value="1"/>
</dbReference>
<dbReference type="InterPro" id="IPR049012">
    <property type="entry name" value="Mutator_transp_dom"/>
</dbReference>
<dbReference type="Proteomes" id="UP001152320">
    <property type="component" value="Chromosome 4"/>
</dbReference>
<proteinExistence type="predicted"/>